<protein>
    <submittedName>
        <fullName evidence="9">YdcF family protein</fullName>
    </submittedName>
</protein>
<evidence type="ECO:0000256" key="1">
    <source>
        <dbReference type="ARBA" id="ARBA00004377"/>
    </source>
</evidence>
<name>A0ABT0SRT4_9GAMM</name>
<evidence type="ECO:0000313" key="10">
    <source>
        <dbReference type="Proteomes" id="UP001165308"/>
    </source>
</evidence>
<comment type="subcellular location">
    <subcellularLocation>
        <location evidence="1">Cell inner membrane</location>
        <topology evidence="1">Single-pass membrane protein</topology>
    </subcellularLocation>
</comment>
<dbReference type="EMBL" id="JAMJPJ010000017">
    <property type="protein sequence ID" value="MCL7930535.1"/>
    <property type="molecule type" value="Genomic_DNA"/>
</dbReference>
<dbReference type="Proteomes" id="UP001165308">
    <property type="component" value="Unassembled WGS sequence"/>
</dbReference>
<proteinExistence type="predicted"/>
<evidence type="ECO:0000256" key="6">
    <source>
        <dbReference type="ARBA" id="ARBA00023136"/>
    </source>
</evidence>
<evidence type="ECO:0000256" key="5">
    <source>
        <dbReference type="ARBA" id="ARBA00022989"/>
    </source>
</evidence>
<organism evidence="9 10">
    <name type="scientific">Halomonas llamarensis</name>
    <dbReference type="NCBI Taxonomy" id="2945104"/>
    <lineage>
        <taxon>Bacteria</taxon>
        <taxon>Pseudomonadati</taxon>
        <taxon>Pseudomonadota</taxon>
        <taxon>Gammaproteobacteria</taxon>
        <taxon>Oceanospirillales</taxon>
        <taxon>Halomonadaceae</taxon>
        <taxon>Halomonas</taxon>
    </lineage>
</organism>
<evidence type="ECO:0000313" key="9">
    <source>
        <dbReference type="EMBL" id="MCL7930535.1"/>
    </source>
</evidence>
<feature type="domain" description="DUF218" evidence="8">
    <location>
        <begin position="56"/>
        <end position="193"/>
    </location>
</feature>
<evidence type="ECO:0000256" key="4">
    <source>
        <dbReference type="ARBA" id="ARBA00022692"/>
    </source>
</evidence>
<accession>A0ABT0SRT4</accession>
<keyword evidence="4" id="KW-0812">Transmembrane</keyword>
<gene>
    <name evidence="9" type="ORF">M8006_11220</name>
</gene>
<reference evidence="9" key="1">
    <citation type="submission" date="2022-05" db="EMBL/GenBank/DDBJ databases">
        <title>Halomonas geminus sp. nov. and Halomonas llamarensis sp. nov. isolated from high-altitude salars of the Atacama Desert.</title>
        <authorList>
            <person name="Hintersatz C."/>
            <person name="Rojas L.A."/>
            <person name="Wei T.-S."/>
            <person name="Kutschke S."/>
            <person name="Lehmann F."/>
            <person name="Jain R."/>
            <person name="Pollmann K."/>
        </authorList>
    </citation>
    <scope>NUCLEOTIDE SEQUENCE</scope>
    <source>
        <strain evidence="9">ATCHA</strain>
    </source>
</reference>
<evidence type="ECO:0000256" key="3">
    <source>
        <dbReference type="ARBA" id="ARBA00022519"/>
    </source>
</evidence>
<keyword evidence="6" id="KW-0472">Membrane</keyword>
<dbReference type="PANTHER" id="PTHR30336">
    <property type="entry name" value="INNER MEMBRANE PROTEIN, PROBABLE PERMEASE"/>
    <property type="match status" value="1"/>
</dbReference>
<evidence type="ECO:0000256" key="2">
    <source>
        <dbReference type="ARBA" id="ARBA00022475"/>
    </source>
</evidence>
<keyword evidence="10" id="KW-1185">Reference proteome</keyword>
<evidence type="ECO:0000259" key="8">
    <source>
        <dbReference type="Pfam" id="PF02698"/>
    </source>
</evidence>
<sequence>MSLRWLAWLKRVLMSLGALLLLATLLFLVGNAWVIARTSSYIESTVTQCGPERVGVVFGTSNWTRSGLRNPHFHSRMRTAAALIHAGRVEQLLLSGDNRTRAYNEPRAMWQELTRRGVDSERLTLDFAGFSTFDTLVRAQNVFVLDEAVLITQRWHLPRAVFIGRALGMDVVGCVANDNAVTGEWRLRLREWFARAAMLGDLYIWHREPYFLGPAEPVMPLNVTEPVTR</sequence>
<comment type="caution">
    <text evidence="9">The sequence shown here is derived from an EMBL/GenBank/DDBJ whole genome shotgun (WGS) entry which is preliminary data.</text>
</comment>
<dbReference type="CDD" id="cd06259">
    <property type="entry name" value="YdcF-like"/>
    <property type="match status" value="1"/>
</dbReference>
<comment type="function">
    <text evidence="7">Participates in the barrier function of the cell envelope.</text>
</comment>
<keyword evidence="5" id="KW-1133">Transmembrane helix</keyword>
<evidence type="ECO:0000256" key="7">
    <source>
        <dbReference type="ARBA" id="ARBA00037355"/>
    </source>
</evidence>
<dbReference type="RefSeq" id="WP_250082201.1">
    <property type="nucleotide sequence ID" value="NZ_JAMJPJ010000017.1"/>
</dbReference>
<dbReference type="InterPro" id="IPR003848">
    <property type="entry name" value="DUF218"/>
</dbReference>
<dbReference type="InterPro" id="IPR051599">
    <property type="entry name" value="Cell_Envelope_Assoc"/>
</dbReference>
<keyword evidence="3" id="KW-0997">Cell inner membrane</keyword>
<dbReference type="Pfam" id="PF02698">
    <property type="entry name" value="DUF218"/>
    <property type="match status" value="1"/>
</dbReference>
<dbReference type="PANTHER" id="PTHR30336:SF0">
    <property type="entry name" value="PROTEIN SANA"/>
    <property type="match status" value="1"/>
</dbReference>
<keyword evidence="2" id="KW-1003">Cell membrane</keyword>